<dbReference type="Pfam" id="PF00892">
    <property type="entry name" value="EamA"/>
    <property type="match status" value="2"/>
</dbReference>
<dbReference type="Proteomes" id="UP000238415">
    <property type="component" value="Unassembled WGS sequence"/>
</dbReference>
<feature type="transmembrane region" description="Helical" evidence="7">
    <location>
        <begin position="118"/>
        <end position="135"/>
    </location>
</feature>
<accession>A0A2T0AN83</accession>
<dbReference type="GO" id="GO:0005886">
    <property type="term" value="C:plasma membrane"/>
    <property type="evidence" value="ECO:0007669"/>
    <property type="project" value="UniProtKB-SubCell"/>
</dbReference>
<feature type="transmembrane region" description="Helical" evidence="7">
    <location>
        <begin position="204"/>
        <end position="224"/>
    </location>
</feature>
<protein>
    <submittedName>
        <fullName evidence="9">Putative inner membrane transporter yiJE</fullName>
    </submittedName>
</protein>
<keyword evidence="10" id="KW-1185">Reference proteome</keyword>
<gene>
    <name evidence="9" type="primary">yijE</name>
    <name evidence="9" type="ORF">MOHU_18370</name>
</gene>
<evidence type="ECO:0000256" key="6">
    <source>
        <dbReference type="ARBA" id="ARBA00023136"/>
    </source>
</evidence>
<dbReference type="PANTHER" id="PTHR32322:SF18">
    <property type="entry name" value="S-ADENOSYLMETHIONINE_S-ADENOSYLHOMOCYSTEINE TRANSPORTER"/>
    <property type="match status" value="1"/>
</dbReference>
<feature type="transmembrane region" description="Helical" evidence="7">
    <location>
        <begin position="173"/>
        <end position="192"/>
    </location>
</feature>
<comment type="caution">
    <text evidence="9">The sequence shown here is derived from an EMBL/GenBank/DDBJ whole genome shotgun (WGS) entry which is preliminary data.</text>
</comment>
<keyword evidence="5 7" id="KW-1133">Transmembrane helix</keyword>
<feature type="transmembrane region" description="Helical" evidence="7">
    <location>
        <begin position="260"/>
        <end position="280"/>
    </location>
</feature>
<dbReference type="InterPro" id="IPR050638">
    <property type="entry name" value="AA-Vitamin_Transporters"/>
</dbReference>
<name>A0A2T0AN83_9FIRM</name>
<feature type="transmembrane region" description="Helical" evidence="7">
    <location>
        <begin position="89"/>
        <end position="106"/>
    </location>
</feature>
<evidence type="ECO:0000313" key="9">
    <source>
        <dbReference type="EMBL" id="PRR70421.1"/>
    </source>
</evidence>
<evidence type="ECO:0000313" key="10">
    <source>
        <dbReference type="Proteomes" id="UP000238415"/>
    </source>
</evidence>
<dbReference type="AlphaFoldDB" id="A0A2T0AN83"/>
<evidence type="ECO:0000256" key="2">
    <source>
        <dbReference type="ARBA" id="ARBA00007362"/>
    </source>
</evidence>
<keyword evidence="3" id="KW-1003">Cell membrane</keyword>
<feature type="transmembrane region" description="Helical" evidence="7">
    <location>
        <begin position="26"/>
        <end position="45"/>
    </location>
</feature>
<feature type="transmembrane region" description="Helical" evidence="7">
    <location>
        <begin position="236"/>
        <end position="254"/>
    </location>
</feature>
<evidence type="ECO:0000259" key="8">
    <source>
        <dbReference type="Pfam" id="PF00892"/>
    </source>
</evidence>
<sequence length="297" mass="32860">MLLVTFFWGVTFPLLKIGNRYLPPLSFGAWRFFLGALCLYFWVVRRRGEVWHKRRDFGPLMLLGLLQTTIMGGALHFGSSLVKSGLTSVVLYSYPFFFTFMAFVLLKEDLSWKQITGMLLGFVGLVLAVDPWRAHLTGPEIAGLIILLCGAVSWGLASVYLKARFKEHDKLAVTTYQMLYGSVVLFLVAALIEGGVHFSWEPVALGIISYTTLFTSALGFAILLTVQTRYPAGSTSVYLFLVPVFGVTFSSLILGEKLTLNLLLGLALVALGIVIVNRMSTQGRPNYKARITVNAGR</sequence>
<feature type="domain" description="EamA" evidence="8">
    <location>
        <begin position="142"/>
        <end position="277"/>
    </location>
</feature>
<evidence type="ECO:0000256" key="7">
    <source>
        <dbReference type="SAM" id="Phobius"/>
    </source>
</evidence>
<dbReference type="InterPro" id="IPR037185">
    <property type="entry name" value="EmrE-like"/>
</dbReference>
<feature type="transmembrane region" description="Helical" evidence="7">
    <location>
        <begin position="57"/>
        <end position="77"/>
    </location>
</feature>
<dbReference type="InterPro" id="IPR000620">
    <property type="entry name" value="EamA_dom"/>
</dbReference>
<dbReference type="EMBL" id="PVXM01000048">
    <property type="protein sequence ID" value="PRR70421.1"/>
    <property type="molecule type" value="Genomic_DNA"/>
</dbReference>
<evidence type="ECO:0000256" key="4">
    <source>
        <dbReference type="ARBA" id="ARBA00022692"/>
    </source>
</evidence>
<evidence type="ECO:0000256" key="5">
    <source>
        <dbReference type="ARBA" id="ARBA00022989"/>
    </source>
</evidence>
<organism evidence="9 10">
    <name type="scientific">Neomoorella humiferrea</name>
    <dbReference type="NCBI Taxonomy" id="676965"/>
    <lineage>
        <taxon>Bacteria</taxon>
        <taxon>Bacillati</taxon>
        <taxon>Bacillota</taxon>
        <taxon>Clostridia</taxon>
        <taxon>Neomoorellales</taxon>
        <taxon>Neomoorellaceae</taxon>
        <taxon>Neomoorella</taxon>
    </lineage>
</organism>
<keyword evidence="6 7" id="KW-0472">Membrane</keyword>
<dbReference type="SUPFAM" id="SSF103481">
    <property type="entry name" value="Multidrug resistance efflux transporter EmrE"/>
    <property type="match status" value="2"/>
</dbReference>
<evidence type="ECO:0000256" key="1">
    <source>
        <dbReference type="ARBA" id="ARBA00004651"/>
    </source>
</evidence>
<proteinExistence type="inferred from homology"/>
<feature type="domain" description="EamA" evidence="8">
    <location>
        <begin position="1"/>
        <end position="128"/>
    </location>
</feature>
<keyword evidence="4 7" id="KW-0812">Transmembrane</keyword>
<reference evidence="9 10" key="1">
    <citation type="submission" date="2018-03" db="EMBL/GenBank/DDBJ databases">
        <title>Genome sequence of Moorella humiferrea DSM 23265.</title>
        <authorList>
            <person name="Poehlein A."/>
            <person name="Daniel R."/>
        </authorList>
    </citation>
    <scope>NUCLEOTIDE SEQUENCE [LARGE SCALE GENOMIC DNA]</scope>
    <source>
        <strain evidence="9 10">DSM 23265</strain>
    </source>
</reference>
<comment type="subcellular location">
    <subcellularLocation>
        <location evidence="1">Cell membrane</location>
        <topology evidence="1">Multi-pass membrane protein</topology>
    </subcellularLocation>
</comment>
<dbReference type="PANTHER" id="PTHR32322">
    <property type="entry name" value="INNER MEMBRANE TRANSPORTER"/>
    <property type="match status" value="1"/>
</dbReference>
<evidence type="ECO:0000256" key="3">
    <source>
        <dbReference type="ARBA" id="ARBA00022475"/>
    </source>
</evidence>
<feature type="transmembrane region" description="Helical" evidence="7">
    <location>
        <begin position="141"/>
        <end position="161"/>
    </location>
</feature>
<comment type="similarity">
    <text evidence="2">Belongs to the EamA transporter family.</text>
</comment>